<dbReference type="AlphaFoldDB" id="A0A7Y9J737"/>
<keyword evidence="1" id="KW-0805">Transcription regulation</keyword>
<organism evidence="5 6">
    <name type="scientific">Actinomycetospora corticicola</name>
    <dbReference type="NCBI Taxonomy" id="663602"/>
    <lineage>
        <taxon>Bacteria</taxon>
        <taxon>Bacillati</taxon>
        <taxon>Actinomycetota</taxon>
        <taxon>Actinomycetes</taxon>
        <taxon>Pseudonocardiales</taxon>
        <taxon>Pseudonocardiaceae</taxon>
        <taxon>Actinomycetospora</taxon>
    </lineage>
</organism>
<dbReference type="PROSITE" id="PS50995">
    <property type="entry name" value="HTH_MARR_2"/>
    <property type="match status" value="1"/>
</dbReference>
<evidence type="ECO:0000256" key="2">
    <source>
        <dbReference type="ARBA" id="ARBA00023125"/>
    </source>
</evidence>
<comment type="caution">
    <text evidence="5">The sequence shown here is derived from an EMBL/GenBank/DDBJ whole genome shotgun (WGS) entry which is preliminary data.</text>
</comment>
<name>A0A7Y9J737_9PSEU</name>
<evidence type="ECO:0000259" key="4">
    <source>
        <dbReference type="PROSITE" id="PS50995"/>
    </source>
</evidence>
<accession>A0A7Y9J737</accession>
<dbReference type="InterPro" id="IPR036388">
    <property type="entry name" value="WH-like_DNA-bd_sf"/>
</dbReference>
<keyword evidence="3" id="KW-0804">Transcription</keyword>
<dbReference type="EMBL" id="JACCBN010000001">
    <property type="protein sequence ID" value="NYD37044.1"/>
    <property type="molecule type" value="Genomic_DNA"/>
</dbReference>
<dbReference type="GO" id="GO:0003677">
    <property type="term" value="F:DNA binding"/>
    <property type="evidence" value="ECO:0007669"/>
    <property type="project" value="UniProtKB-KW"/>
</dbReference>
<dbReference type="GO" id="GO:0006950">
    <property type="term" value="P:response to stress"/>
    <property type="evidence" value="ECO:0007669"/>
    <property type="project" value="TreeGrafter"/>
</dbReference>
<dbReference type="Proteomes" id="UP000535890">
    <property type="component" value="Unassembled WGS sequence"/>
</dbReference>
<sequence length="159" mass="16918">MDARGRRSGVRVIDLLDLADRVVGSCLARAHAAAGISREQWRTLMLLDEGVGDDPRETPGHTMGEIATRAAVPAPTATRLVDKLVADGFAYRRSDDWDRRRVLVHIAPAGHALVARSAGELDEALGAVLADLDADGPVDLIGALTRLERAALGREPSSP</sequence>
<keyword evidence="2 5" id="KW-0238">DNA-binding</keyword>
<feature type="domain" description="HTH marR-type" evidence="4">
    <location>
        <begin position="9"/>
        <end position="149"/>
    </location>
</feature>
<dbReference type="InterPro" id="IPR000835">
    <property type="entry name" value="HTH_MarR-typ"/>
</dbReference>
<evidence type="ECO:0000313" key="5">
    <source>
        <dbReference type="EMBL" id="NYD37044.1"/>
    </source>
</evidence>
<dbReference type="InterPro" id="IPR036390">
    <property type="entry name" value="WH_DNA-bd_sf"/>
</dbReference>
<proteinExistence type="predicted"/>
<dbReference type="Pfam" id="PF12802">
    <property type="entry name" value="MarR_2"/>
    <property type="match status" value="1"/>
</dbReference>
<keyword evidence="6" id="KW-1185">Reference proteome</keyword>
<dbReference type="RefSeq" id="WP_179794632.1">
    <property type="nucleotide sequence ID" value="NZ_BAABHP010000014.1"/>
</dbReference>
<evidence type="ECO:0000256" key="3">
    <source>
        <dbReference type="ARBA" id="ARBA00023163"/>
    </source>
</evidence>
<dbReference type="GO" id="GO:0003700">
    <property type="term" value="F:DNA-binding transcription factor activity"/>
    <property type="evidence" value="ECO:0007669"/>
    <property type="project" value="InterPro"/>
</dbReference>
<gene>
    <name evidence="5" type="ORF">BJ983_003146</name>
</gene>
<protein>
    <submittedName>
        <fullName evidence="5">DNA-binding MarR family transcriptional regulator</fullName>
    </submittedName>
</protein>
<evidence type="ECO:0000256" key="1">
    <source>
        <dbReference type="ARBA" id="ARBA00023015"/>
    </source>
</evidence>
<dbReference type="Gene3D" id="1.10.10.10">
    <property type="entry name" value="Winged helix-like DNA-binding domain superfamily/Winged helix DNA-binding domain"/>
    <property type="match status" value="1"/>
</dbReference>
<reference evidence="5 6" key="1">
    <citation type="submission" date="2020-07" db="EMBL/GenBank/DDBJ databases">
        <title>Sequencing the genomes of 1000 actinobacteria strains.</title>
        <authorList>
            <person name="Klenk H.-P."/>
        </authorList>
    </citation>
    <scope>NUCLEOTIDE SEQUENCE [LARGE SCALE GENOMIC DNA]</scope>
    <source>
        <strain evidence="5 6">DSM 45772</strain>
    </source>
</reference>
<dbReference type="PANTHER" id="PTHR33164">
    <property type="entry name" value="TRANSCRIPTIONAL REGULATOR, MARR FAMILY"/>
    <property type="match status" value="1"/>
</dbReference>
<dbReference type="SMART" id="SM00347">
    <property type="entry name" value="HTH_MARR"/>
    <property type="match status" value="1"/>
</dbReference>
<dbReference type="InterPro" id="IPR039422">
    <property type="entry name" value="MarR/SlyA-like"/>
</dbReference>
<dbReference type="PANTHER" id="PTHR33164:SF64">
    <property type="entry name" value="TRANSCRIPTIONAL REGULATOR SLYA"/>
    <property type="match status" value="1"/>
</dbReference>
<dbReference type="SUPFAM" id="SSF46785">
    <property type="entry name" value="Winged helix' DNA-binding domain"/>
    <property type="match status" value="1"/>
</dbReference>
<evidence type="ECO:0000313" key="6">
    <source>
        <dbReference type="Proteomes" id="UP000535890"/>
    </source>
</evidence>